<dbReference type="GO" id="GO:0008236">
    <property type="term" value="F:serine-type peptidase activity"/>
    <property type="evidence" value="ECO:0007669"/>
    <property type="project" value="InterPro"/>
</dbReference>
<evidence type="ECO:0000256" key="2">
    <source>
        <dbReference type="SAM" id="SignalP"/>
    </source>
</evidence>
<dbReference type="eggNOG" id="COG1506">
    <property type="taxonomic scope" value="Bacteria"/>
</dbReference>
<keyword evidence="5" id="KW-0472">Membrane</keyword>
<dbReference type="GeneID" id="57877252"/>
<gene>
    <name evidence="5" type="ordered locus">XALc_1950</name>
</gene>
<evidence type="ECO:0000313" key="5">
    <source>
        <dbReference type="EMBL" id="CBA16436.1"/>
    </source>
</evidence>
<proteinExistence type="predicted"/>
<dbReference type="InterPro" id="IPR050278">
    <property type="entry name" value="Serine_Prot_S9B/DPPIV"/>
</dbReference>
<dbReference type="AlphaFoldDB" id="D2UE41"/>
<dbReference type="InterPro" id="IPR001375">
    <property type="entry name" value="Peptidase_S9_cat"/>
</dbReference>
<evidence type="ECO:0000256" key="1">
    <source>
        <dbReference type="SAM" id="MobiDB-lite"/>
    </source>
</evidence>
<feature type="domain" description="Peptidase S9 prolyl oligopeptidase catalytic" evidence="3">
    <location>
        <begin position="557"/>
        <end position="750"/>
    </location>
</feature>
<accession>D2UE41</accession>
<dbReference type="PATRIC" id="fig|29447.3.peg.1907"/>
<keyword evidence="5" id="KW-0812">Transmembrane</keyword>
<dbReference type="KEGG" id="xal:XALC_1950"/>
<dbReference type="Pfam" id="PF00326">
    <property type="entry name" value="Peptidase_S9"/>
    <property type="match status" value="1"/>
</dbReference>
<name>D2UE41_XANAP</name>
<evidence type="ECO:0000259" key="4">
    <source>
        <dbReference type="Pfam" id="PF00930"/>
    </source>
</evidence>
<dbReference type="InterPro" id="IPR029058">
    <property type="entry name" value="AB_hydrolase_fold"/>
</dbReference>
<dbReference type="OrthoDB" id="1094230at2"/>
<sequence length="769" mass="86029">MGVRGCLMLLLTAIPLWALAASAPSEADYRNAQSLRARYAALVDQQPSNPVWVDGEHFLYRIGRMRAGKAPRQDYLLVDVRSGEQHPLFDPQRLADALTHGGDGTVAADDLELRQVSMRADGMLSFARGTATHWRCDLHAYRCERQRDSAAEAEDSYDLNPLRQEGPEHAQLSPDGRQRAWVEQGNLVVDRADGSGKVQLSRDGGKDDYYAADSIAWSPDSSRLVAWRVTPAPPHVVYYIESAPADQLQPKLHQQVYAKPGDPLAVIRPVLFEVASRRAIQIDNALFPNPFELSPPRWRDDGRSFTFEYNQRGHQLYRVIEADGHSGHTRTLIEETSPTFIEYSDLSGDHINGGKHFRQDLDDGKQLLWASERDGWEHLYLYDGKSGRVVRQVTRGPWVVRKVDRVDQTTRQVWFTAAGMNPGEDPYYRHAYRIGLDGGEPVALTPEASDHQVFPSPDGHWLLDLYSRVDQAPVLVLRRGEDGTVVRTIAHADISRLLAAGWQQPLPFHAPGRDGHTEIWGVIHRPQTLDPAHKYPVVEDIYAGPQGSFVPKTFTTWVPALTALGFAVAQIDGMGTNNRSRAFHDVAWHNLKDGGFPDRILWHQAAAARYPWYAIEGGIGVFGTSAGGQNALGALLFHPEFYRVGVANSGSHDNRMDKIWWNEQWMGWPIGPWYAASSNVDNAWRLQGHLLLVTGDMDQNVDPASTFQVVDRLIKAGKEFDLLLVPGGDHGAGGAYGERRLLDFFVRWMQHAPTPDWNRSPTTQRAGHP</sequence>
<feature type="signal peptide" evidence="2">
    <location>
        <begin position="1"/>
        <end position="20"/>
    </location>
</feature>
<dbReference type="ESTHER" id="xanap-d2ue41">
    <property type="family name" value="DPP4N_Peptidase_S9"/>
</dbReference>
<dbReference type="EMBL" id="FP565176">
    <property type="protein sequence ID" value="CBA16436.1"/>
    <property type="molecule type" value="Genomic_DNA"/>
</dbReference>
<dbReference type="SUPFAM" id="SSF53474">
    <property type="entry name" value="alpha/beta-Hydrolases"/>
    <property type="match status" value="1"/>
</dbReference>
<protein>
    <submittedName>
        <fullName evidence="5">Putative dipeptidyl peptidase iv transmembrane protein</fullName>
    </submittedName>
</protein>
<reference evidence="5 6" key="1">
    <citation type="journal article" date="2009" name="BMC Genomics">
        <title>The complete genome sequence of Xanthomonas albilineans provides new insights into the reductive genome evolution of the xylem-limited Xanthomonadaceae.</title>
        <authorList>
            <person name="Pieretti I."/>
            <person name="Royer M."/>
            <person name="Barbe V."/>
            <person name="Carrere S."/>
            <person name="Koebnik R."/>
            <person name="Cociancich S."/>
            <person name="Couloux A."/>
            <person name="Darrasse A."/>
            <person name="Gouzy J."/>
            <person name="Jacques M.A."/>
            <person name="Lauber E."/>
            <person name="Manceau C."/>
            <person name="Mangenot S."/>
            <person name="Poussier S."/>
            <person name="Segurens B."/>
            <person name="Szurek B."/>
            <person name="Verdier V."/>
            <person name="Arlat M."/>
            <person name="Rott P."/>
        </authorList>
    </citation>
    <scope>NUCLEOTIDE SEQUENCE [LARGE SCALE GENOMIC DNA]</scope>
    <source>
        <strain evidence="6">GPE PC73 / CFBP 7063</strain>
    </source>
</reference>
<dbReference type="STRING" id="380358.XALC_1950"/>
<evidence type="ECO:0000259" key="3">
    <source>
        <dbReference type="Pfam" id="PF00326"/>
    </source>
</evidence>
<dbReference type="PANTHER" id="PTHR11731:SF118">
    <property type="entry name" value="BLR1971 PROTEIN"/>
    <property type="match status" value="1"/>
</dbReference>
<organism evidence="5 6">
    <name type="scientific">Xanthomonas albilineans (strain GPE PC73 / CFBP 7063)</name>
    <dbReference type="NCBI Taxonomy" id="380358"/>
    <lineage>
        <taxon>Bacteria</taxon>
        <taxon>Pseudomonadati</taxon>
        <taxon>Pseudomonadota</taxon>
        <taxon>Gammaproteobacteria</taxon>
        <taxon>Lysobacterales</taxon>
        <taxon>Lysobacteraceae</taxon>
        <taxon>Xanthomonas</taxon>
    </lineage>
</organism>
<dbReference type="SUPFAM" id="SSF82171">
    <property type="entry name" value="DPP6 N-terminal domain-like"/>
    <property type="match status" value="1"/>
</dbReference>
<dbReference type="Proteomes" id="UP000001890">
    <property type="component" value="Chromosome"/>
</dbReference>
<dbReference type="RefSeq" id="WP_012916436.1">
    <property type="nucleotide sequence ID" value="NC_013722.1"/>
</dbReference>
<dbReference type="Gene3D" id="3.40.50.1820">
    <property type="entry name" value="alpha/beta hydrolase"/>
    <property type="match status" value="1"/>
</dbReference>
<dbReference type="PANTHER" id="PTHR11731">
    <property type="entry name" value="PROTEASE FAMILY S9B,C DIPEPTIDYL-PEPTIDASE IV-RELATED"/>
    <property type="match status" value="1"/>
</dbReference>
<evidence type="ECO:0000313" key="6">
    <source>
        <dbReference type="Proteomes" id="UP000001890"/>
    </source>
</evidence>
<dbReference type="Pfam" id="PF00930">
    <property type="entry name" value="DPPIV_N"/>
    <property type="match status" value="1"/>
</dbReference>
<keyword evidence="6" id="KW-1185">Reference proteome</keyword>
<keyword evidence="2" id="KW-0732">Signal</keyword>
<feature type="domain" description="Dipeptidylpeptidase IV N-terminal" evidence="4">
    <location>
        <begin position="132"/>
        <end position="471"/>
    </location>
</feature>
<feature type="chain" id="PRO_5003038075" evidence="2">
    <location>
        <begin position="21"/>
        <end position="769"/>
    </location>
</feature>
<feature type="region of interest" description="Disordered" evidence="1">
    <location>
        <begin position="152"/>
        <end position="177"/>
    </location>
</feature>
<dbReference type="InterPro" id="IPR002469">
    <property type="entry name" value="Peptidase_S9B_N"/>
</dbReference>
<dbReference type="GO" id="GO:0006508">
    <property type="term" value="P:proteolysis"/>
    <property type="evidence" value="ECO:0007669"/>
    <property type="project" value="InterPro"/>
</dbReference>
<dbReference type="Gene3D" id="2.140.10.30">
    <property type="entry name" value="Dipeptidylpeptidase IV, N-terminal domain"/>
    <property type="match status" value="1"/>
</dbReference>